<gene>
    <name evidence="8" type="ORF">CHH72_04895</name>
</gene>
<evidence type="ECO:0000256" key="4">
    <source>
        <dbReference type="ARBA" id="ARBA00022475"/>
    </source>
</evidence>
<evidence type="ECO:0000256" key="3">
    <source>
        <dbReference type="ARBA" id="ARBA00022448"/>
    </source>
</evidence>
<dbReference type="PANTHER" id="PTHR36838">
    <property type="entry name" value="AUXIN EFFLUX CARRIER FAMILY PROTEIN"/>
    <property type="match status" value="1"/>
</dbReference>
<proteinExistence type="inferred from homology"/>
<keyword evidence="6" id="KW-1133">Transmembrane helix</keyword>
<dbReference type="RefSeq" id="WP_035201624.1">
    <property type="nucleotide sequence ID" value="NZ_BOQQ01000003.1"/>
</dbReference>
<accession>A0A268P3R4</accession>
<dbReference type="GO" id="GO:0055085">
    <property type="term" value="P:transmembrane transport"/>
    <property type="evidence" value="ECO:0007669"/>
    <property type="project" value="InterPro"/>
</dbReference>
<dbReference type="Pfam" id="PF03547">
    <property type="entry name" value="Mem_trans"/>
    <property type="match status" value="2"/>
</dbReference>
<evidence type="ECO:0000256" key="1">
    <source>
        <dbReference type="ARBA" id="ARBA00004651"/>
    </source>
</evidence>
<evidence type="ECO:0000313" key="9">
    <source>
        <dbReference type="Proteomes" id="UP000216207"/>
    </source>
</evidence>
<keyword evidence="4" id="KW-1003">Cell membrane</keyword>
<comment type="caution">
    <text evidence="8">The sequence shown here is derived from an EMBL/GenBank/DDBJ whole genome shotgun (WGS) entry which is preliminary data.</text>
</comment>
<comment type="similarity">
    <text evidence="2">Belongs to the auxin efflux carrier (TC 2.A.69) family.</text>
</comment>
<keyword evidence="3" id="KW-0813">Transport</keyword>
<dbReference type="InterPro" id="IPR004776">
    <property type="entry name" value="Mem_transp_PIN-like"/>
</dbReference>
<sequence length="298" mass="32005">MGIFLQVVLPVCSIFAAGFLLQRAFMLDIRSVSSVAIYIMTPCLVFRTFYTGNLDAQYAYMALFALLLLASLIVITKGYAKLRKLSLSEESGMILATSFMNVGNYGTPIILFAYGEGAFDLAVSFMVLQSIIMNIFGVYYAARGKAAMKGAVLAVLKMPATYATVLALGLNVGGVALPPNLFQPIDIVAEAAIPTVMLILGMQLAMIPLRGFAWEKLTVATVIRMAISPVVAFVIVSFLPISEILSKVLIISAAMPSAATIVMYAVQFDSEPKLVSSITLVTTLVSLFSLTFFLAILS</sequence>
<evidence type="ECO:0000313" key="8">
    <source>
        <dbReference type="EMBL" id="PAE90321.1"/>
    </source>
</evidence>
<dbReference type="InterPro" id="IPR038770">
    <property type="entry name" value="Na+/solute_symporter_sf"/>
</dbReference>
<comment type="subcellular location">
    <subcellularLocation>
        <location evidence="1">Cell membrane</location>
        <topology evidence="1">Multi-pass membrane protein</topology>
    </subcellularLocation>
</comment>
<evidence type="ECO:0000256" key="2">
    <source>
        <dbReference type="ARBA" id="ARBA00010145"/>
    </source>
</evidence>
<dbReference type="GO" id="GO:0005886">
    <property type="term" value="C:plasma membrane"/>
    <property type="evidence" value="ECO:0007669"/>
    <property type="project" value="UniProtKB-SubCell"/>
</dbReference>
<reference evidence="8 9" key="1">
    <citation type="submission" date="2017-07" db="EMBL/GenBank/DDBJ databases">
        <title>Isolation and whole genome analysis of endospore-forming bacteria from heroin.</title>
        <authorList>
            <person name="Kalinowski J."/>
            <person name="Ahrens B."/>
            <person name="Al-Dilaimi A."/>
            <person name="Winkler A."/>
            <person name="Wibberg D."/>
            <person name="Schleenbecker U."/>
            <person name="Ruckert C."/>
            <person name="Wolfel R."/>
            <person name="Grass G."/>
        </authorList>
    </citation>
    <scope>NUCLEOTIDE SEQUENCE [LARGE SCALE GENOMIC DNA]</scope>
    <source>
        <strain evidence="8 9">7539</strain>
    </source>
</reference>
<name>A0A268P3R4_SHOCL</name>
<evidence type="ECO:0000256" key="5">
    <source>
        <dbReference type="ARBA" id="ARBA00022692"/>
    </source>
</evidence>
<protein>
    <submittedName>
        <fullName evidence="8">Transporter</fullName>
    </submittedName>
</protein>
<dbReference type="Proteomes" id="UP000216207">
    <property type="component" value="Unassembled WGS sequence"/>
</dbReference>
<dbReference type="PANTHER" id="PTHR36838:SF1">
    <property type="entry name" value="SLR1864 PROTEIN"/>
    <property type="match status" value="1"/>
</dbReference>
<evidence type="ECO:0000256" key="6">
    <source>
        <dbReference type="ARBA" id="ARBA00022989"/>
    </source>
</evidence>
<dbReference type="EMBL" id="NPCC01000005">
    <property type="protein sequence ID" value="PAE90321.1"/>
    <property type="molecule type" value="Genomic_DNA"/>
</dbReference>
<keyword evidence="7" id="KW-0472">Membrane</keyword>
<organism evidence="8 9">
    <name type="scientific">Shouchella clausii</name>
    <name type="common">Alkalihalobacillus clausii</name>
    <dbReference type="NCBI Taxonomy" id="79880"/>
    <lineage>
        <taxon>Bacteria</taxon>
        <taxon>Bacillati</taxon>
        <taxon>Bacillota</taxon>
        <taxon>Bacilli</taxon>
        <taxon>Bacillales</taxon>
        <taxon>Bacillaceae</taxon>
        <taxon>Shouchella</taxon>
    </lineage>
</organism>
<evidence type="ECO:0000256" key="7">
    <source>
        <dbReference type="ARBA" id="ARBA00023136"/>
    </source>
</evidence>
<keyword evidence="5" id="KW-0812">Transmembrane</keyword>
<dbReference type="AlphaFoldDB" id="A0A268P3R4"/>
<dbReference type="Gene3D" id="1.20.1530.20">
    <property type="match status" value="1"/>
</dbReference>